<dbReference type="InterPro" id="IPR044925">
    <property type="entry name" value="His-Me_finger_sf"/>
</dbReference>
<dbReference type="STRING" id="679197.HMPREF9336_02235"/>
<dbReference type="InterPro" id="IPR038563">
    <property type="entry name" value="Endonuclease_7_sf"/>
</dbReference>
<sequence length="146" mass="16549">MTKPMRRCVDCVSEGIVTRRKTKPPGPRCATHARARRAGRRDTSWEARILATYGITAEEYWRIYESQGGVCYICRRATGARKRLSVDHCHKTGRVRGLLCQKDNRDVLGHLRDDPEALRRAVEYLESPPAQRVVGERVVPGFASAE</sequence>
<dbReference type="InterPro" id="IPR004211">
    <property type="entry name" value="Endonuclease_7"/>
</dbReference>
<dbReference type="OrthoDB" id="581550at2"/>
<organism evidence="1 2">
    <name type="scientific">Segniliparus rugosus (strain ATCC BAA-974 / DSM 45345 / CCUG 50838 / CIP 108380 / JCM 13579 / CDC 945)</name>
    <dbReference type="NCBI Taxonomy" id="679197"/>
    <lineage>
        <taxon>Bacteria</taxon>
        <taxon>Bacillati</taxon>
        <taxon>Actinomycetota</taxon>
        <taxon>Actinomycetes</taxon>
        <taxon>Mycobacteriales</taxon>
        <taxon>Segniliparaceae</taxon>
        <taxon>Segniliparus</taxon>
    </lineage>
</organism>
<accession>E5XRW3</accession>
<dbReference type="Pfam" id="PF02945">
    <property type="entry name" value="Endonuclease_7"/>
    <property type="match status" value="1"/>
</dbReference>
<gene>
    <name evidence="1" type="ORF">HMPREF9336_02235</name>
</gene>
<dbReference type="Proteomes" id="UP000004816">
    <property type="component" value="Unassembled WGS sequence"/>
</dbReference>
<evidence type="ECO:0000313" key="2">
    <source>
        <dbReference type="Proteomes" id="UP000004816"/>
    </source>
</evidence>
<dbReference type="AlphaFoldDB" id="E5XRW3"/>
<reference evidence="1 2" key="1">
    <citation type="journal article" date="2011" name="Stand. Genomic Sci.">
        <title>High quality draft genome sequence of Segniliparus rugosus CDC 945(T)= (ATCC BAA-974(T)).</title>
        <authorList>
            <person name="Earl A.M."/>
            <person name="Desjardins C.A."/>
            <person name="Fitzgerald M.G."/>
            <person name="Arachchi H.M."/>
            <person name="Zeng Q."/>
            <person name="Mehta T."/>
            <person name="Griggs A."/>
            <person name="Birren B.W."/>
            <person name="Toney N.C."/>
            <person name="Carr J."/>
            <person name="Posey J."/>
            <person name="Butler W.R."/>
        </authorList>
    </citation>
    <scope>NUCLEOTIDE SEQUENCE [LARGE SCALE GENOMIC DNA]</scope>
    <source>
        <strain evidence="2">ATCC BAA-974 / DSM 45345 / CCUG 50838 / CIP 108380 / JCM 13579 / CDC 945</strain>
    </source>
</reference>
<name>E5XRW3_SEGRC</name>
<evidence type="ECO:0008006" key="3">
    <source>
        <dbReference type="Google" id="ProtNLM"/>
    </source>
</evidence>
<proteinExistence type="predicted"/>
<dbReference type="Gene3D" id="3.40.1800.10">
    <property type="entry name" value="His-Me finger endonucleases"/>
    <property type="match status" value="1"/>
</dbReference>
<comment type="caution">
    <text evidence="1">The sequence shown here is derived from an EMBL/GenBank/DDBJ whole genome shotgun (WGS) entry which is preliminary data.</text>
</comment>
<protein>
    <recommendedName>
        <fullName evidence="3">Recombination endonuclease VII</fullName>
    </recommendedName>
</protein>
<dbReference type="SUPFAM" id="SSF54060">
    <property type="entry name" value="His-Me finger endonucleases"/>
    <property type="match status" value="1"/>
</dbReference>
<dbReference type="EMBL" id="ACZI02000002">
    <property type="protein sequence ID" value="EFV12898.1"/>
    <property type="molecule type" value="Genomic_DNA"/>
</dbReference>
<dbReference type="eggNOG" id="ENOG5032VJI">
    <property type="taxonomic scope" value="Bacteria"/>
</dbReference>
<dbReference type="HOGENOM" id="CLU_1625227_0_0_11"/>
<keyword evidence="2" id="KW-1185">Reference proteome</keyword>
<evidence type="ECO:0000313" key="1">
    <source>
        <dbReference type="EMBL" id="EFV12898.1"/>
    </source>
</evidence>